<dbReference type="Proteomes" id="UP000308600">
    <property type="component" value="Unassembled WGS sequence"/>
</dbReference>
<accession>A0ACD3ATS6</accession>
<sequence length="570" mass="64908">MPTFKSWQIGRRRYWTGSDSESDVSTLITAQIPANLYASERAAVKERIRDLLRKLNRLTPVGRLSPELLVEIFSYLQNEWWSTPALLKITHVSHCWRVAALNCSALWAEINFYNKNYVSEWLKRSRSSNLYISMDIPRDEGAFQLTLSHLHRIRELRLEVVNPADNFPQFPDVCAAALSTLTIECSDFSSTFSLPLLSRSFPALSVLSLKSCGRVDLTATGFTDLTSLRVEDSSITATVPALLDLLETMPRLKDLALHAVLLSRSPLPKSLPIVELSALRRFVYRGSDSEADLALLLLSQLRLTKCSPHAWLNIEASLRTQQTFPTQSLMFDAIKNVLTTTTGLYLGFGSDQLTISQTLFPRIKITGPNITVIYDGYISWMLRNLSLFTELRYINISGTIPPNFWPVLKKMDALETIDIYSDQIGSFFNLFIEDWRKRKPSSATWSVTPMQPKHRPGLIFPNLHMLSAKQFDFQSIPDCFLDVLKHCRDCGNGLMSFVIKSCSNVQEEWIEQLEEIVEYVGVYEDSEYPWLDEEEEEQESDGSGEDEDEDEEPITWCEGCGRVLLCDFCN</sequence>
<keyword evidence="2" id="KW-1185">Reference proteome</keyword>
<reference evidence="1 2" key="1">
    <citation type="journal article" date="2019" name="Nat. Ecol. Evol.">
        <title>Megaphylogeny resolves global patterns of mushroom evolution.</title>
        <authorList>
            <person name="Varga T."/>
            <person name="Krizsan K."/>
            <person name="Foldi C."/>
            <person name="Dima B."/>
            <person name="Sanchez-Garcia M."/>
            <person name="Sanchez-Ramirez S."/>
            <person name="Szollosi G.J."/>
            <person name="Szarkandi J.G."/>
            <person name="Papp V."/>
            <person name="Albert L."/>
            <person name="Andreopoulos W."/>
            <person name="Angelini C."/>
            <person name="Antonin V."/>
            <person name="Barry K.W."/>
            <person name="Bougher N.L."/>
            <person name="Buchanan P."/>
            <person name="Buyck B."/>
            <person name="Bense V."/>
            <person name="Catcheside P."/>
            <person name="Chovatia M."/>
            <person name="Cooper J."/>
            <person name="Damon W."/>
            <person name="Desjardin D."/>
            <person name="Finy P."/>
            <person name="Geml J."/>
            <person name="Haridas S."/>
            <person name="Hughes K."/>
            <person name="Justo A."/>
            <person name="Karasinski D."/>
            <person name="Kautmanova I."/>
            <person name="Kiss B."/>
            <person name="Kocsube S."/>
            <person name="Kotiranta H."/>
            <person name="LaButti K.M."/>
            <person name="Lechner B.E."/>
            <person name="Liimatainen K."/>
            <person name="Lipzen A."/>
            <person name="Lukacs Z."/>
            <person name="Mihaltcheva S."/>
            <person name="Morgado L.N."/>
            <person name="Niskanen T."/>
            <person name="Noordeloos M.E."/>
            <person name="Ohm R.A."/>
            <person name="Ortiz-Santana B."/>
            <person name="Ovrebo C."/>
            <person name="Racz N."/>
            <person name="Riley R."/>
            <person name="Savchenko A."/>
            <person name="Shiryaev A."/>
            <person name="Soop K."/>
            <person name="Spirin V."/>
            <person name="Szebenyi C."/>
            <person name="Tomsovsky M."/>
            <person name="Tulloss R.E."/>
            <person name="Uehling J."/>
            <person name="Grigoriev I.V."/>
            <person name="Vagvolgyi C."/>
            <person name="Papp T."/>
            <person name="Martin F.M."/>
            <person name="Miettinen O."/>
            <person name="Hibbett D.S."/>
            <person name="Nagy L.G."/>
        </authorList>
    </citation>
    <scope>NUCLEOTIDE SEQUENCE [LARGE SCALE GENOMIC DNA]</scope>
    <source>
        <strain evidence="1 2">NL-1719</strain>
    </source>
</reference>
<dbReference type="EMBL" id="ML208347">
    <property type="protein sequence ID" value="TFK68644.1"/>
    <property type="molecule type" value="Genomic_DNA"/>
</dbReference>
<proteinExistence type="predicted"/>
<name>A0ACD3ATS6_9AGAR</name>
<gene>
    <name evidence="1" type="ORF">BDN72DRAFT_960136</name>
</gene>
<organism evidence="1 2">
    <name type="scientific">Pluteus cervinus</name>
    <dbReference type="NCBI Taxonomy" id="181527"/>
    <lineage>
        <taxon>Eukaryota</taxon>
        <taxon>Fungi</taxon>
        <taxon>Dikarya</taxon>
        <taxon>Basidiomycota</taxon>
        <taxon>Agaricomycotina</taxon>
        <taxon>Agaricomycetes</taxon>
        <taxon>Agaricomycetidae</taxon>
        <taxon>Agaricales</taxon>
        <taxon>Pluteineae</taxon>
        <taxon>Pluteaceae</taxon>
        <taxon>Pluteus</taxon>
    </lineage>
</organism>
<evidence type="ECO:0000313" key="2">
    <source>
        <dbReference type="Proteomes" id="UP000308600"/>
    </source>
</evidence>
<protein>
    <submittedName>
        <fullName evidence="1">Uncharacterized protein</fullName>
    </submittedName>
</protein>
<evidence type="ECO:0000313" key="1">
    <source>
        <dbReference type="EMBL" id="TFK68644.1"/>
    </source>
</evidence>